<keyword evidence="2 3" id="KW-0040">ANK repeat</keyword>
<feature type="domain" description="Mab-21-like HhH/H2TH-like" evidence="4">
    <location>
        <begin position="505"/>
        <end position="602"/>
    </location>
</feature>
<organism evidence="5 6">
    <name type="scientific">Macrostomum lignano</name>
    <dbReference type="NCBI Taxonomy" id="282301"/>
    <lineage>
        <taxon>Eukaryota</taxon>
        <taxon>Metazoa</taxon>
        <taxon>Spiralia</taxon>
        <taxon>Lophotrochozoa</taxon>
        <taxon>Platyhelminthes</taxon>
        <taxon>Rhabditophora</taxon>
        <taxon>Macrostomorpha</taxon>
        <taxon>Macrostomida</taxon>
        <taxon>Macrostomidae</taxon>
        <taxon>Macrostomum</taxon>
    </lineage>
</organism>
<dbReference type="PANTHER" id="PTHR24126:SF14">
    <property type="entry name" value="ANK_REP_REGION DOMAIN-CONTAINING PROTEIN"/>
    <property type="match status" value="1"/>
</dbReference>
<name>A0A1I8G265_9PLAT</name>
<feature type="repeat" description="ANK" evidence="3">
    <location>
        <begin position="204"/>
        <end position="236"/>
    </location>
</feature>
<feature type="repeat" description="ANK" evidence="3">
    <location>
        <begin position="68"/>
        <end position="100"/>
    </location>
</feature>
<dbReference type="Proteomes" id="UP000095280">
    <property type="component" value="Unplaced"/>
</dbReference>
<dbReference type="InterPro" id="IPR046906">
    <property type="entry name" value="Mab-21_HhH/H2TH-like"/>
</dbReference>
<dbReference type="PANTHER" id="PTHR24126">
    <property type="entry name" value="ANKYRIN REPEAT, PH AND SEC7 DOMAIN CONTAINING PROTEIN SECG-RELATED"/>
    <property type="match status" value="1"/>
</dbReference>
<dbReference type="Gene3D" id="1.25.40.20">
    <property type="entry name" value="Ankyrin repeat-containing domain"/>
    <property type="match status" value="2"/>
</dbReference>
<evidence type="ECO:0000256" key="3">
    <source>
        <dbReference type="PROSITE-ProRule" id="PRU00023"/>
    </source>
</evidence>
<evidence type="ECO:0000256" key="2">
    <source>
        <dbReference type="ARBA" id="ARBA00023043"/>
    </source>
</evidence>
<dbReference type="Pfam" id="PF12796">
    <property type="entry name" value="Ank_2"/>
    <property type="match status" value="2"/>
</dbReference>
<dbReference type="InterPro" id="IPR002110">
    <property type="entry name" value="Ankyrin_rpt"/>
</dbReference>
<feature type="repeat" description="ANK" evidence="3">
    <location>
        <begin position="101"/>
        <end position="133"/>
    </location>
</feature>
<evidence type="ECO:0000259" key="4">
    <source>
        <dbReference type="Pfam" id="PF20266"/>
    </source>
</evidence>
<dbReference type="PROSITE" id="PS50088">
    <property type="entry name" value="ANK_REPEAT"/>
    <property type="match status" value="4"/>
</dbReference>
<protein>
    <submittedName>
        <fullName evidence="6">ANK_REP_REGION domain-containing protein</fullName>
    </submittedName>
</protein>
<evidence type="ECO:0000313" key="5">
    <source>
        <dbReference type="Proteomes" id="UP000095280"/>
    </source>
</evidence>
<feature type="repeat" description="ANK" evidence="3">
    <location>
        <begin position="171"/>
        <end position="203"/>
    </location>
</feature>
<evidence type="ECO:0000256" key="1">
    <source>
        <dbReference type="ARBA" id="ARBA00022737"/>
    </source>
</evidence>
<keyword evidence="5" id="KW-1185">Reference proteome</keyword>
<dbReference type="SUPFAM" id="SSF48403">
    <property type="entry name" value="Ankyrin repeat"/>
    <property type="match status" value="1"/>
</dbReference>
<dbReference type="Pfam" id="PF20266">
    <property type="entry name" value="Mab-21_C"/>
    <property type="match status" value="1"/>
</dbReference>
<sequence>SDQLIFRDNVRNFKIWDVNWQLKNGNLKVNSPDDRGRTALTDSAWLGYAAMSELLIRHRAEVNAIDAIQTSPLHRAAWNGHAATVWILLKNGANPNLPNGIGRTPLHASAGNGHVDCVKLLLDYRADSNYQDADGWSPLHEAAMRNRSSKALNMLIGHQGAQANIDLRTLVGQTPLHIAARCGAKLAVCDLISAGANVVALDNSGSSPLHYAVTAGNQDVVSHLLNSGCNPNQCNVFGFTPVRLAVFFGLTNILAQLVSYKEPYLAFLLTKTGDCELDWFQNFDERAFSQELHEAMNAAGFVTDRARVMAAVVNCEQDILRARWKSESIYIVGSYAECWGNNRSRMNGTTDLKSDVDIVDLNRTALFHIKEQCQCTIDAQHSLVAAAMRKHDEHNTFEYFQGHLCISGITSKPAQSWEGFSFLRPATDLVQAFKLCTYPRIQLLEPGYTTQIPQDIIEQLKCDLKNYPCHVVKAAPPGEEGKQCRGSAAFLENRLLRSMTTVQGQVYSVIKDLVKEEISKRAIGLRSYHAKTLMFQLLDKIPRDDWKVENFIKIVRIALEMLRTALLQEPQSSKCMSHFFFRDAPLYLKIDYNEKSQIAETFKDQLQPLVGGGNLVFHPFMLVPDPLPPSLNYSRDTPLYYYEVYTAVRDALLSLSSAESRDVGHRDLLRNLSKIPDFARIARETLKALAVLDLGKNDEAKKILRACLGHQVSKGVPISVNDPSPELLKESVKRHLESVDSAWMFCFVFNKPLQLSMLPEYARQLFPKCILYVNVYYLNFNALFKFLCLDQSIVNTSTSAVWFEDSLQSHDSQEVLTTLEFCRDTQLKAKLIHRGAGTMADQINDFQAIWALLAKDPELIRECTQLTIDEAVARVRRTSPEAVQAGGEQRFRDCQQPAVRPPLLAKHSVMLNSLLQKQGSASSSRDDSSAAAARITGAAGKFNCADAKSLEDLLTTNTWIRSHAVKPQNPLGNGMLATGIRIPEERMTTLPTDTKAFARFRYNVAQHVHCCKEHHRAVTHCRLLDERDRRGSEIVRNLLRCSIAGIETTTGAYHFETMVCLLSACKCDVGQICHGKDFGRELWDLFDVCLDKTTTKFLQQPLPSTGRPPFFALHATKARLDESRSREPPIRLPRQAQRPTWSACFYCGRWTVPVRAFQDGRRPNPVHVGGNKDIPIVWDVAHFINLAITDVRSGSGPEATTMKRFVHRANLFSHHFGRGRGFAALEAVSEGTARAVSSFAMQRFLSSAITQWKTIEDAYSELYAAFEEEGFDCSDNAPLQYELFGSDFVFDLLCMLDLLAPVCALMTLAQDMEAQMVALAAALHRALVSRMDRCLHSSLVDCASMDPVEAVELLAAPTKAAMDRAVEQFCRSPAAECLVQQASQFSCLSDLDPCLARKYVEGYVDTIHHVICSGEGREGWLEPDVEGPISQLRLAPARSPADMKLRLAGKTDAGVDFTTTLNEEKVIKSFYVDPRVFRRAGQQSCALLDCAQSGRHW</sequence>
<dbReference type="PROSITE" id="PS50297">
    <property type="entry name" value="ANK_REP_REGION"/>
    <property type="match status" value="4"/>
</dbReference>
<dbReference type="WBParaSite" id="maker-uti_cns_0000661-snap-gene-1.5-mRNA-1">
    <property type="protein sequence ID" value="maker-uti_cns_0000661-snap-gene-1.5-mRNA-1"/>
    <property type="gene ID" value="maker-uti_cns_0000661-snap-gene-1.5"/>
</dbReference>
<dbReference type="SMART" id="SM00248">
    <property type="entry name" value="ANK"/>
    <property type="match status" value="7"/>
</dbReference>
<proteinExistence type="predicted"/>
<dbReference type="Gene3D" id="1.10.1410.40">
    <property type="match status" value="1"/>
</dbReference>
<accession>A0A1I8G265</accession>
<reference evidence="6" key="1">
    <citation type="submission" date="2016-11" db="UniProtKB">
        <authorList>
            <consortium name="WormBaseParasite"/>
        </authorList>
    </citation>
    <scope>IDENTIFICATION</scope>
</reference>
<keyword evidence="1" id="KW-0677">Repeat</keyword>
<dbReference type="InterPro" id="IPR036770">
    <property type="entry name" value="Ankyrin_rpt-contain_sf"/>
</dbReference>
<evidence type="ECO:0000313" key="6">
    <source>
        <dbReference type="WBParaSite" id="maker-uti_cns_0000661-snap-gene-1.5-mRNA-1"/>
    </source>
</evidence>